<comment type="caution">
    <text evidence="6">The sequence shown here is derived from an EMBL/GenBank/DDBJ whole genome shotgun (WGS) entry which is preliminary data.</text>
</comment>
<dbReference type="InterPro" id="IPR036249">
    <property type="entry name" value="Thioredoxin-like_sf"/>
</dbReference>
<dbReference type="CDD" id="cd03419">
    <property type="entry name" value="GRX_GRXh_1_2_like"/>
    <property type="match status" value="1"/>
</dbReference>
<evidence type="ECO:0000256" key="3">
    <source>
        <dbReference type="ARBA" id="ARBA00023157"/>
    </source>
</evidence>
<dbReference type="InterPro" id="IPR014025">
    <property type="entry name" value="Glutaredoxin_subgr"/>
</dbReference>
<dbReference type="GO" id="GO:0000324">
    <property type="term" value="C:fungal-type vacuole"/>
    <property type="evidence" value="ECO:0007669"/>
    <property type="project" value="TreeGrafter"/>
</dbReference>
<dbReference type="PROSITE" id="PS51354">
    <property type="entry name" value="GLUTAREDOXIN_2"/>
    <property type="match status" value="1"/>
</dbReference>
<accession>A0A2T9YK87</accession>
<evidence type="ECO:0000313" key="6">
    <source>
        <dbReference type="EMBL" id="PVU92756.1"/>
    </source>
</evidence>
<evidence type="ECO:0000256" key="2">
    <source>
        <dbReference type="ARBA" id="ARBA00022982"/>
    </source>
</evidence>
<dbReference type="GO" id="GO:0004602">
    <property type="term" value="F:glutathione peroxidase activity"/>
    <property type="evidence" value="ECO:0007669"/>
    <property type="project" value="UniProtKB-ARBA"/>
</dbReference>
<evidence type="ECO:0000313" key="7">
    <source>
        <dbReference type="Proteomes" id="UP000245699"/>
    </source>
</evidence>
<evidence type="ECO:0000259" key="5">
    <source>
        <dbReference type="Pfam" id="PF00462"/>
    </source>
</evidence>
<reference evidence="6 7" key="1">
    <citation type="journal article" date="2018" name="MBio">
        <title>Comparative Genomics Reveals the Core Gene Toolbox for the Fungus-Insect Symbiosis.</title>
        <authorList>
            <person name="Wang Y."/>
            <person name="Stata M."/>
            <person name="Wang W."/>
            <person name="Stajich J.E."/>
            <person name="White M.M."/>
            <person name="Moncalvo J.M."/>
        </authorList>
    </citation>
    <scope>NUCLEOTIDE SEQUENCE [LARGE SCALE GENOMIC DNA]</scope>
    <source>
        <strain evidence="6 7">AUS-77-4</strain>
    </source>
</reference>
<dbReference type="AlphaFoldDB" id="A0A2T9YK87"/>
<dbReference type="PRINTS" id="PR00160">
    <property type="entry name" value="GLUTAREDOXIN"/>
</dbReference>
<gene>
    <name evidence="6" type="ORF">BB559_003617</name>
</gene>
<dbReference type="SUPFAM" id="SSF52833">
    <property type="entry name" value="Thioredoxin-like"/>
    <property type="match status" value="1"/>
</dbReference>
<dbReference type="PANTHER" id="PTHR45694:SF5">
    <property type="entry name" value="GLUTAREDOXIN 2"/>
    <property type="match status" value="1"/>
</dbReference>
<dbReference type="FunFam" id="3.40.30.10:FF:000026">
    <property type="entry name" value="Glutaredoxin 2"/>
    <property type="match status" value="1"/>
</dbReference>
<dbReference type="Proteomes" id="UP000245699">
    <property type="component" value="Unassembled WGS sequence"/>
</dbReference>
<dbReference type="GO" id="GO:0015038">
    <property type="term" value="F:glutathione disulfide oxidoreductase activity"/>
    <property type="evidence" value="ECO:0007669"/>
    <property type="project" value="TreeGrafter"/>
</dbReference>
<dbReference type="InterPro" id="IPR011767">
    <property type="entry name" value="GLR_AS"/>
</dbReference>
<dbReference type="PROSITE" id="PS00195">
    <property type="entry name" value="GLUTAREDOXIN_1"/>
    <property type="match status" value="1"/>
</dbReference>
<keyword evidence="7" id="KW-1185">Reference proteome</keyword>
<dbReference type="Gene3D" id="3.40.30.10">
    <property type="entry name" value="Glutaredoxin"/>
    <property type="match status" value="1"/>
</dbReference>
<protein>
    <recommendedName>
        <fullName evidence="5">Glutaredoxin domain-containing protein</fullName>
    </recommendedName>
</protein>
<keyword evidence="3" id="KW-1015">Disulfide bond</keyword>
<dbReference type="GO" id="GO:0005801">
    <property type="term" value="C:cis-Golgi network"/>
    <property type="evidence" value="ECO:0007669"/>
    <property type="project" value="TreeGrafter"/>
</dbReference>
<evidence type="ECO:0000256" key="1">
    <source>
        <dbReference type="ARBA" id="ARBA00022448"/>
    </source>
</evidence>
<dbReference type="InterPro" id="IPR011899">
    <property type="entry name" value="Glutaredoxin_euk/vir"/>
</dbReference>
<keyword evidence="2" id="KW-0249">Electron transport</keyword>
<dbReference type="GO" id="GO:0034599">
    <property type="term" value="P:cellular response to oxidative stress"/>
    <property type="evidence" value="ECO:0007669"/>
    <property type="project" value="TreeGrafter"/>
</dbReference>
<name>A0A2T9YK87_9FUNG</name>
<sequence length="113" mass="12691">MGSSLSTLTPQETTELRNLIDKQIQTNKIMIYSKTHCPYCHRAKSELDKLKLNYSVIELDRDDHGSSIQALLAEKTGQKTVPNIFINRAHVGGCDDLLEKIRTGEVYKLLSAS</sequence>
<keyword evidence="1" id="KW-0813">Transport</keyword>
<dbReference type="Pfam" id="PF00462">
    <property type="entry name" value="Glutaredoxin"/>
    <property type="match status" value="1"/>
</dbReference>
<dbReference type="NCBIfam" id="TIGR02180">
    <property type="entry name" value="GRX_euk"/>
    <property type="match status" value="1"/>
</dbReference>
<dbReference type="STRING" id="61424.A0A2T9YK87"/>
<dbReference type="GO" id="GO:0005796">
    <property type="term" value="C:Golgi lumen"/>
    <property type="evidence" value="ECO:0007669"/>
    <property type="project" value="TreeGrafter"/>
</dbReference>
<keyword evidence="4" id="KW-0676">Redox-active center</keyword>
<dbReference type="EMBL" id="MBFT01000347">
    <property type="protein sequence ID" value="PVU92756.1"/>
    <property type="molecule type" value="Genomic_DNA"/>
</dbReference>
<feature type="domain" description="Glutaredoxin" evidence="5">
    <location>
        <begin position="29"/>
        <end position="91"/>
    </location>
</feature>
<organism evidence="6 7">
    <name type="scientific">Furculomyces boomerangus</name>
    <dbReference type="NCBI Taxonomy" id="61424"/>
    <lineage>
        <taxon>Eukaryota</taxon>
        <taxon>Fungi</taxon>
        <taxon>Fungi incertae sedis</taxon>
        <taxon>Zoopagomycota</taxon>
        <taxon>Kickxellomycotina</taxon>
        <taxon>Harpellomycetes</taxon>
        <taxon>Harpellales</taxon>
        <taxon>Harpellaceae</taxon>
        <taxon>Furculomyces</taxon>
    </lineage>
</organism>
<proteinExistence type="predicted"/>
<evidence type="ECO:0000256" key="4">
    <source>
        <dbReference type="ARBA" id="ARBA00023284"/>
    </source>
</evidence>
<dbReference type="OrthoDB" id="418495at2759"/>
<dbReference type="InterPro" id="IPR002109">
    <property type="entry name" value="Glutaredoxin"/>
</dbReference>
<dbReference type="PANTHER" id="PTHR45694">
    <property type="entry name" value="GLUTAREDOXIN 2"/>
    <property type="match status" value="1"/>
</dbReference>